<dbReference type="SUPFAM" id="SSF117143">
    <property type="entry name" value="Flagellar hook protein flgE"/>
    <property type="match status" value="1"/>
</dbReference>
<dbReference type="InterPro" id="IPR020013">
    <property type="entry name" value="Flagellar_FlgE/F/G"/>
</dbReference>
<evidence type="ECO:0000259" key="6">
    <source>
        <dbReference type="Pfam" id="PF06429"/>
    </source>
</evidence>
<dbReference type="Pfam" id="PF22692">
    <property type="entry name" value="LlgE_F_G_D1"/>
    <property type="match status" value="1"/>
</dbReference>
<dbReference type="PANTHER" id="PTHR30435:SF19">
    <property type="entry name" value="FLAGELLAR BASAL-BODY ROD PROTEIN FLGG"/>
    <property type="match status" value="1"/>
</dbReference>
<dbReference type="PANTHER" id="PTHR30435">
    <property type="entry name" value="FLAGELLAR PROTEIN"/>
    <property type="match status" value="1"/>
</dbReference>
<keyword evidence="9" id="KW-1185">Reference proteome</keyword>
<dbReference type="NCBIfam" id="TIGR02490">
    <property type="entry name" value="flgF"/>
    <property type="match status" value="1"/>
</dbReference>
<keyword evidence="8" id="KW-0969">Cilium</keyword>
<sequence length="238" mass="24970">MDNAVYATLNRQAGLMQEMRAIANNIANASTTGFRKEGVIFAEYVASLGEDEPALAMADGVARMVDLRNGTLAPTGGALDIAIEGEGFFRLATPEGDRLTRAGSFTLSPEGELVTADGAAVLDAGAATIVIPSDGGRPSIARDGTVSLNGVPVAQIGIYAPTDPSSLIHAGGTRFSVEGPLEAVSDPRMFQGFLEGSNVEPVQEIARMIEVQRAYEMGQGFLDREDSRIRAVIEALGR</sequence>
<accession>A0ABT2Z7I9</accession>
<comment type="caution">
    <text evidence="8">The sequence shown here is derived from an EMBL/GenBank/DDBJ whole genome shotgun (WGS) entry which is preliminary data.</text>
</comment>
<dbReference type="Proteomes" id="UP001652542">
    <property type="component" value="Unassembled WGS sequence"/>
</dbReference>
<protein>
    <recommendedName>
        <fullName evidence="4">Flagellar basal-body rod protein FlgF</fullName>
    </recommendedName>
</protein>
<dbReference type="InterPro" id="IPR010930">
    <property type="entry name" value="Flg_bb/hook_C_dom"/>
</dbReference>
<comment type="similarity">
    <text evidence="2 4">Belongs to the flagella basal body rod proteins family.</text>
</comment>
<gene>
    <name evidence="8" type="ORF">OEW28_00265</name>
</gene>
<keyword evidence="3 4" id="KW-0975">Bacterial flagellum</keyword>
<dbReference type="PROSITE" id="PS00588">
    <property type="entry name" value="FLAGELLA_BB_ROD"/>
    <property type="match status" value="1"/>
</dbReference>
<dbReference type="NCBIfam" id="NF009332">
    <property type="entry name" value="PRK12690.1"/>
    <property type="match status" value="1"/>
</dbReference>
<reference evidence="8 9" key="1">
    <citation type="submission" date="2022-10" db="EMBL/GenBank/DDBJ databases">
        <title>Defluviimonas sp. nov., isolated from ocean surface water.</title>
        <authorList>
            <person name="He W."/>
            <person name="Wang L."/>
            <person name="Zhang D.-F."/>
        </authorList>
    </citation>
    <scope>NUCLEOTIDE SEQUENCE [LARGE SCALE GENOMIC DNA]</scope>
    <source>
        <strain evidence="8 9">WL0002</strain>
    </source>
</reference>
<dbReference type="RefSeq" id="WP_263732728.1">
    <property type="nucleotide sequence ID" value="NZ_JAOWKY010000001.1"/>
</dbReference>
<dbReference type="Pfam" id="PF06429">
    <property type="entry name" value="Flg_bbr_C"/>
    <property type="match status" value="1"/>
</dbReference>
<dbReference type="InterPro" id="IPR001444">
    <property type="entry name" value="Flag_bb_rod_N"/>
</dbReference>
<feature type="domain" description="Flagellar basal body rod protein N-terminal" evidence="5">
    <location>
        <begin position="17"/>
        <end position="35"/>
    </location>
</feature>
<dbReference type="InterPro" id="IPR053967">
    <property type="entry name" value="LlgE_F_G-like_D1"/>
</dbReference>
<evidence type="ECO:0000256" key="1">
    <source>
        <dbReference type="ARBA" id="ARBA00004117"/>
    </source>
</evidence>
<dbReference type="EMBL" id="JAOWKY010000001">
    <property type="protein sequence ID" value="MCV2867056.1"/>
    <property type="molecule type" value="Genomic_DNA"/>
</dbReference>
<name>A0ABT2Z7I9_9RHOB</name>
<evidence type="ECO:0000313" key="8">
    <source>
        <dbReference type="EMBL" id="MCV2867056.1"/>
    </source>
</evidence>
<comment type="subunit">
    <text evidence="4">The basal body constitutes a major portion of the flagellar organelle and consists of five rings (E,L,P,S, and M) mounted on a central rod. The rod consists of about 26 subunits of FlgG in the distal portion, and FlgB, FlgC and FlgF are thought to build up the proximal portion of the rod with about 6 subunits each.</text>
</comment>
<dbReference type="Pfam" id="PF00460">
    <property type="entry name" value="Flg_bb_rod"/>
    <property type="match status" value="1"/>
</dbReference>
<evidence type="ECO:0000259" key="7">
    <source>
        <dbReference type="Pfam" id="PF22692"/>
    </source>
</evidence>
<organism evidence="8 9">
    <name type="scientific">Albidovulum marisflavi</name>
    <dbReference type="NCBI Taxonomy" id="2984159"/>
    <lineage>
        <taxon>Bacteria</taxon>
        <taxon>Pseudomonadati</taxon>
        <taxon>Pseudomonadota</taxon>
        <taxon>Alphaproteobacteria</taxon>
        <taxon>Rhodobacterales</taxon>
        <taxon>Paracoccaceae</taxon>
        <taxon>Albidovulum</taxon>
    </lineage>
</organism>
<keyword evidence="8" id="KW-0966">Cell projection</keyword>
<dbReference type="NCBIfam" id="TIGR03506">
    <property type="entry name" value="FlgEFG_subfam"/>
    <property type="match status" value="1"/>
</dbReference>
<evidence type="ECO:0000259" key="5">
    <source>
        <dbReference type="Pfam" id="PF00460"/>
    </source>
</evidence>
<dbReference type="InterPro" id="IPR019776">
    <property type="entry name" value="Flagellar_basal_body_rod_CS"/>
</dbReference>
<dbReference type="InterPro" id="IPR037925">
    <property type="entry name" value="FlgE/F/G-like"/>
</dbReference>
<feature type="domain" description="Flagellar basal-body/hook protein C-terminal" evidence="6">
    <location>
        <begin position="191"/>
        <end position="231"/>
    </location>
</feature>
<feature type="domain" description="Flagellar hook protein FlgE/F/G-like D1" evidence="7">
    <location>
        <begin position="82"/>
        <end position="147"/>
    </location>
</feature>
<keyword evidence="8" id="KW-0282">Flagellum</keyword>
<proteinExistence type="inferred from homology"/>
<dbReference type="InterPro" id="IPR012836">
    <property type="entry name" value="FlgF"/>
</dbReference>
<evidence type="ECO:0000313" key="9">
    <source>
        <dbReference type="Proteomes" id="UP001652542"/>
    </source>
</evidence>
<evidence type="ECO:0000256" key="3">
    <source>
        <dbReference type="ARBA" id="ARBA00023143"/>
    </source>
</evidence>
<comment type="subcellular location">
    <subcellularLocation>
        <location evidence="1 4">Bacterial flagellum basal body</location>
    </subcellularLocation>
</comment>
<evidence type="ECO:0000256" key="2">
    <source>
        <dbReference type="ARBA" id="ARBA00009677"/>
    </source>
</evidence>
<evidence type="ECO:0000256" key="4">
    <source>
        <dbReference type="RuleBase" id="RU362116"/>
    </source>
</evidence>